<gene>
    <name evidence="1" type="ORF">VNI00_003856</name>
</gene>
<dbReference type="InterPro" id="IPR032675">
    <property type="entry name" value="LRR_dom_sf"/>
</dbReference>
<evidence type="ECO:0008006" key="3">
    <source>
        <dbReference type="Google" id="ProtNLM"/>
    </source>
</evidence>
<evidence type="ECO:0000313" key="2">
    <source>
        <dbReference type="Proteomes" id="UP001383192"/>
    </source>
</evidence>
<dbReference type="Proteomes" id="UP001383192">
    <property type="component" value="Unassembled WGS sequence"/>
</dbReference>
<accession>A0AAW0DPY1</accession>
<protein>
    <recommendedName>
        <fullName evidence="3">F-box domain-containing protein</fullName>
    </recommendedName>
</protein>
<organism evidence="1 2">
    <name type="scientific">Paramarasmius palmivorus</name>
    <dbReference type="NCBI Taxonomy" id="297713"/>
    <lineage>
        <taxon>Eukaryota</taxon>
        <taxon>Fungi</taxon>
        <taxon>Dikarya</taxon>
        <taxon>Basidiomycota</taxon>
        <taxon>Agaricomycotina</taxon>
        <taxon>Agaricomycetes</taxon>
        <taxon>Agaricomycetidae</taxon>
        <taxon>Agaricales</taxon>
        <taxon>Marasmiineae</taxon>
        <taxon>Marasmiaceae</taxon>
        <taxon>Paramarasmius</taxon>
    </lineage>
</organism>
<dbReference type="AlphaFoldDB" id="A0AAW0DPY1"/>
<keyword evidence="2" id="KW-1185">Reference proteome</keyword>
<name>A0AAW0DPY1_9AGAR</name>
<evidence type="ECO:0000313" key="1">
    <source>
        <dbReference type="EMBL" id="KAK7053231.1"/>
    </source>
</evidence>
<dbReference type="SUPFAM" id="SSF52047">
    <property type="entry name" value="RNI-like"/>
    <property type="match status" value="1"/>
</dbReference>
<comment type="caution">
    <text evidence="1">The sequence shown here is derived from an EMBL/GenBank/DDBJ whole genome shotgun (WGS) entry which is preliminary data.</text>
</comment>
<reference evidence="1 2" key="1">
    <citation type="submission" date="2024-01" db="EMBL/GenBank/DDBJ databases">
        <title>A draft genome for a cacao thread blight-causing isolate of Paramarasmius palmivorus.</title>
        <authorList>
            <person name="Baruah I.K."/>
            <person name="Bukari Y."/>
            <person name="Amoako-Attah I."/>
            <person name="Meinhardt L.W."/>
            <person name="Bailey B.A."/>
            <person name="Cohen S.P."/>
        </authorList>
    </citation>
    <scope>NUCLEOTIDE SEQUENCE [LARGE SCALE GENOMIC DNA]</scope>
    <source>
        <strain evidence="1 2">GH-12</strain>
    </source>
</reference>
<proteinExistence type="predicted"/>
<dbReference type="EMBL" id="JAYKXP010000010">
    <property type="protein sequence ID" value="KAK7053231.1"/>
    <property type="molecule type" value="Genomic_DNA"/>
</dbReference>
<dbReference type="Gene3D" id="3.80.10.10">
    <property type="entry name" value="Ribonuclease Inhibitor"/>
    <property type="match status" value="1"/>
</dbReference>
<sequence>MQPPPNLPYDVLQEIFQALHEDTGVLALCCLLNRETYRIASAILYRTLDLEIGTFMGPGWHHSWGIALSQTDPKQVLLSACLPHNRDHVRTLILRGTYDRTLLPAQLFLQAMLVFTNLRHITFNLVPFMGTGYRVGEVDPECLRSILRCLRERNLRLQGLAVNYGAFKTSEDIAMLLHSETRELSLINTSFLGRDLEWNWVGLLEGCERLKKLQIRSCRWTSTNFTNFEHALRFLPSLQSLTLGLISTSQDNEVFQVLSQTPCLRDLTLEYRLTSHPMRQSCTLPTTFTPLCNLKSFTLRYKALSELYCPLTPAEISKWIKHAVGQSPLEQLSFLPFYQPRTRNPKPKQSWDALVDHLVDKHAGTLRGMDLRAGFVRKRSLKKLLKGCVKLEVLKVGTSRGALDMFVRNAQNVPVLHEARFELRTSRRDKREQERERLTSIDEARTIVEKTPSLRRLCVDDDMFLASWILEGDGLARVVERIH</sequence>